<dbReference type="HOGENOM" id="CLU_009129_3_0_1"/>
<organism evidence="4 5">
    <name type="scientific">Serendipita vermifera MAFF 305830</name>
    <dbReference type="NCBI Taxonomy" id="933852"/>
    <lineage>
        <taxon>Eukaryota</taxon>
        <taxon>Fungi</taxon>
        <taxon>Dikarya</taxon>
        <taxon>Basidiomycota</taxon>
        <taxon>Agaricomycotina</taxon>
        <taxon>Agaricomycetes</taxon>
        <taxon>Sebacinales</taxon>
        <taxon>Serendipitaceae</taxon>
        <taxon>Serendipita</taxon>
    </lineage>
</organism>
<dbReference type="InterPro" id="IPR043136">
    <property type="entry name" value="B30.2/SPRY_sf"/>
</dbReference>
<dbReference type="InterPro" id="IPR003877">
    <property type="entry name" value="SPRY_dom"/>
</dbReference>
<dbReference type="EMBL" id="KN824277">
    <property type="protein sequence ID" value="KIM34017.1"/>
    <property type="molecule type" value="Genomic_DNA"/>
</dbReference>
<accession>A0A0C2XYT5</accession>
<dbReference type="SUPFAM" id="SSF49899">
    <property type="entry name" value="Concanavalin A-like lectins/glucanases"/>
    <property type="match status" value="1"/>
</dbReference>
<feature type="compositionally biased region" description="Low complexity" evidence="1">
    <location>
        <begin position="646"/>
        <end position="656"/>
    </location>
</feature>
<dbReference type="InterPro" id="IPR001870">
    <property type="entry name" value="B30.2/SPRY"/>
</dbReference>
<dbReference type="SMART" id="SM00449">
    <property type="entry name" value="SPRY"/>
    <property type="match status" value="1"/>
</dbReference>
<dbReference type="SMART" id="SM00757">
    <property type="entry name" value="CRA"/>
    <property type="match status" value="1"/>
</dbReference>
<dbReference type="InterPro" id="IPR013320">
    <property type="entry name" value="ConA-like_dom_sf"/>
</dbReference>
<feature type="compositionally biased region" description="Low complexity" evidence="1">
    <location>
        <begin position="10"/>
        <end position="24"/>
    </location>
</feature>
<keyword evidence="5" id="KW-1185">Reference proteome</keyword>
<dbReference type="Pfam" id="PF00622">
    <property type="entry name" value="SPRY"/>
    <property type="match status" value="1"/>
</dbReference>
<feature type="compositionally biased region" description="Basic residues" evidence="1">
    <location>
        <begin position="634"/>
        <end position="645"/>
    </location>
</feature>
<gene>
    <name evidence="4" type="ORF">M408DRAFT_89481</name>
</gene>
<dbReference type="PROSITE" id="PS50188">
    <property type="entry name" value="B302_SPRY"/>
    <property type="match status" value="1"/>
</dbReference>
<reference evidence="5" key="2">
    <citation type="submission" date="2015-01" db="EMBL/GenBank/DDBJ databases">
        <title>Evolutionary Origins and Diversification of the Mycorrhizal Mutualists.</title>
        <authorList>
            <consortium name="DOE Joint Genome Institute"/>
            <consortium name="Mycorrhizal Genomics Consortium"/>
            <person name="Kohler A."/>
            <person name="Kuo A."/>
            <person name="Nagy L.G."/>
            <person name="Floudas D."/>
            <person name="Copeland A."/>
            <person name="Barry K.W."/>
            <person name="Cichocki N."/>
            <person name="Veneault-Fourrey C."/>
            <person name="LaButti K."/>
            <person name="Lindquist E.A."/>
            <person name="Lipzen A."/>
            <person name="Lundell T."/>
            <person name="Morin E."/>
            <person name="Murat C."/>
            <person name="Riley R."/>
            <person name="Ohm R."/>
            <person name="Sun H."/>
            <person name="Tunlid A."/>
            <person name="Henrissat B."/>
            <person name="Grigoriev I.V."/>
            <person name="Hibbett D.S."/>
            <person name="Martin F."/>
        </authorList>
    </citation>
    <scope>NUCLEOTIDE SEQUENCE [LARGE SCALE GENOMIC DNA]</scope>
    <source>
        <strain evidence="5">MAFF 305830</strain>
    </source>
</reference>
<evidence type="ECO:0000313" key="5">
    <source>
        <dbReference type="Proteomes" id="UP000054097"/>
    </source>
</evidence>
<feature type="compositionally biased region" description="Polar residues" evidence="1">
    <location>
        <begin position="38"/>
        <end position="48"/>
    </location>
</feature>
<feature type="compositionally biased region" description="Polar residues" evidence="1">
    <location>
        <begin position="606"/>
        <end position="617"/>
    </location>
</feature>
<dbReference type="CDD" id="cd12909">
    <property type="entry name" value="SPRY_RanBP9_10"/>
    <property type="match status" value="1"/>
</dbReference>
<dbReference type="PANTHER" id="PTHR12864">
    <property type="entry name" value="RAN BINDING PROTEIN 9-RELATED"/>
    <property type="match status" value="1"/>
</dbReference>
<feature type="region of interest" description="Disordered" evidence="1">
    <location>
        <begin position="595"/>
        <end position="674"/>
    </location>
</feature>
<evidence type="ECO:0008006" key="6">
    <source>
        <dbReference type="Google" id="ProtNLM"/>
    </source>
</evidence>
<dbReference type="InterPro" id="IPR024964">
    <property type="entry name" value="CTLH/CRA"/>
</dbReference>
<dbReference type="InterPro" id="IPR006595">
    <property type="entry name" value="CTLH_C"/>
</dbReference>
<evidence type="ECO:0000313" key="4">
    <source>
        <dbReference type="EMBL" id="KIM34017.1"/>
    </source>
</evidence>
<dbReference type="InterPro" id="IPR035782">
    <property type="entry name" value="SPRY_RanBP9/10"/>
</dbReference>
<dbReference type="Pfam" id="PF10607">
    <property type="entry name" value="CTLH"/>
    <property type="match status" value="1"/>
</dbReference>
<protein>
    <recommendedName>
        <fullName evidence="6">B30.2/SPRY domain-containing protein</fullName>
    </recommendedName>
</protein>
<dbReference type="PROSITE" id="PS50897">
    <property type="entry name" value="CTLH"/>
    <property type="match status" value="1"/>
</dbReference>
<evidence type="ECO:0000259" key="3">
    <source>
        <dbReference type="PROSITE" id="PS50897"/>
    </source>
</evidence>
<dbReference type="Proteomes" id="UP000054097">
    <property type="component" value="Unassembled WGS sequence"/>
</dbReference>
<dbReference type="Gene3D" id="2.60.120.920">
    <property type="match status" value="1"/>
</dbReference>
<evidence type="ECO:0000256" key="1">
    <source>
        <dbReference type="SAM" id="MobiDB-lite"/>
    </source>
</evidence>
<name>A0A0C2XYT5_SERVB</name>
<feature type="compositionally biased region" description="Basic and acidic residues" evidence="1">
    <location>
        <begin position="25"/>
        <end position="37"/>
    </location>
</feature>
<feature type="domain" description="B30.2/SPRY" evidence="2">
    <location>
        <begin position="190"/>
        <end position="381"/>
    </location>
</feature>
<dbReference type="InterPro" id="IPR050618">
    <property type="entry name" value="Ubq-SigPath_Reg"/>
</dbReference>
<dbReference type="AlphaFoldDB" id="A0A0C2XYT5"/>
<feature type="domain" description="CTLH" evidence="3">
    <location>
        <begin position="506"/>
        <end position="564"/>
    </location>
</feature>
<sequence length="797" mass="86853">MPPPVQIPTSSSSSRLESALASLEDVSRQRSMRRDSAHPSNASFSHSATGFGASMTPPTYSTSHVASSSYQPRVIRASSSAVASSHDPISFGTRHSISPVRHRTHSSNLLSRPQAAPRVHSAAVRAQEPPFSTPAYLSHVVLSNLFHGGPVPPQAHILESRVMSEAPSSMTDSDESTHGDSHLPGYNRRRHRNTTPKELVSWPTVLPLPTQWNENDKSPHLTVSADGRDVSFNGHSNTLDTRDAAAVRADCPIPPACGIYYYEVTVLDRGNKGQISIGFATKNLNLSKLPGWDSGSWGYHGDDGLSFMGQPRTGATYGPRFGTNDTIGCGVNFLENNAFYTKNGKFLAPVFSNLPDHDLYPALGLRTANEHVRTNFGESPFRFDIDAYVSQIKLKVWREIQDNTLARCRPNPDEPTYQLDSVEVLKKNARDDEMTRALKVKEESLGGAMADLVLEYLMFQGYASTARQFHNALLKKATPQKAAAEREGSMEIDEESRPSVRAAFDATEQRARIMAAIVRGDIETAITLLKTLFPASLSYDGGLTHFKLRCRRFVELILEAYEAKRRVSKEAEAAAHHDVSGSGAVAAEGANAMDLDDETDFPLSPASHSSPWNINGSSGAGAGITPIAPSPTNRKGKQPTRRRSSGSRPSGSAVRATSRTRAGAGSLVSPMPSVSQEESSEVIEHMQRVLDYGTSLSKDWDGDERPFVREQLRRTVGLVAYEDPYSNMRSKELVAPEARLELAEEVNKAILATTVKSTHSSLERLYRQTGTTMEALGAIEVGTGAFVDVSRILNELV</sequence>
<feature type="region of interest" description="Disordered" evidence="1">
    <location>
        <begin position="1"/>
        <end position="52"/>
    </location>
</feature>
<reference evidence="4 5" key="1">
    <citation type="submission" date="2014-04" db="EMBL/GenBank/DDBJ databases">
        <authorList>
            <consortium name="DOE Joint Genome Institute"/>
            <person name="Kuo A."/>
            <person name="Zuccaro A."/>
            <person name="Kohler A."/>
            <person name="Nagy L.G."/>
            <person name="Floudas D."/>
            <person name="Copeland A."/>
            <person name="Barry K.W."/>
            <person name="Cichocki N."/>
            <person name="Veneault-Fourrey C."/>
            <person name="LaButti K."/>
            <person name="Lindquist E.A."/>
            <person name="Lipzen A."/>
            <person name="Lundell T."/>
            <person name="Morin E."/>
            <person name="Murat C."/>
            <person name="Sun H."/>
            <person name="Tunlid A."/>
            <person name="Henrissat B."/>
            <person name="Grigoriev I.V."/>
            <person name="Hibbett D.S."/>
            <person name="Martin F."/>
            <person name="Nordberg H.P."/>
            <person name="Cantor M.N."/>
            <person name="Hua S.X."/>
        </authorList>
    </citation>
    <scope>NUCLEOTIDE SEQUENCE [LARGE SCALE GENOMIC DNA]</scope>
    <source>
        <strain evidence="4 5">MAFF 305830</strain>
    </source>
</reference>
<evidence type="ECO:0000259" key="2">
    <source>
        <dbReference type="PROSITE" id="PS50188"/>
    </source>
</evidence>
<feature type="region of interest" description="Disordered" evidence="1">
    <location>
        <begin position="165"/>
        <end position="193"/>
    </location>
</feature>
<dbReference type="InterPro" id="IPR013144">
    <property type="entry name" value="CRA_dom"/>
</dbReference>
<dbReference type="STRING" id="933852.A0A0C2XYT5"/>
<proteinExistence type="predicted"/>
<dbReference type="OrthoDB" id="25503at2759"/>